<gene>
    <name evidence="3" type="ORF">HHL11_02995</name>
</gene>
<reference evidence="3 4" key="1">
    <citation type="submission" date="2020-04" db="EMBL/GenBank/DDBJ databases">
        <title>Ramlibacter sp. G-1-2-2 isolated from soil.</title>
        <authorList>
            <person name="Dahal R.H."/>
        </authorList>
    </citation>
    <scope>NUCLEOTIDE SEQUENCE [LARGE SCALE GENOMIC DNA]</scope>
    <source>
        <strain evidence="3 4">G-1-2-2</strain>
    </source>
</reference>
<dbReference type="SUPFAM" id="SSF53756">
    <property type="entry name" value="UDP-Glycosyltransferase/glycogen phosphorylase"/>
    <property type="match status" value="1"/>
</dbReference>
<organism evidence="3 4">
    <name type="scientific">Ramlibacter agri</name>
    <dbReference type="NCBI Taxonomy" id="2728837"/>
    <lineage>
        <taxon>Bacteria</taxon>
        <taxon>Pseudomonadati</taxon>
        <taxon>Pseudomonadota</taxon>
        <taxon>Betaproteobacteria</taxon>
        <taxon>Burkholderiales</taxon>
        <taxon>Comamonadaceae</taxon>
        <taxon>Ramlibacter</taxon>
    </lineage>
</organism>
<sequence>MRLRRVLFDVTHTRTQADTAGISRTVRRLAEEFPGVAADAGLGFETVACAATGLRRAPLAPSVRNAASTSALLRFATGIAKPAIEQVLRLPWPLVRPIWQAAAGRAFDAAAAGLPAVDPRPGDLLLMVDGSWNYPVWPAARRARAQGAVVVPLIHDLMPIEAPEFCVPWVRNAFNYWLQDAVGTSDALLCNSASTEQALRAHAQKRGWRLPPTAHIRLGSDPAPQLAGEVRPALRDFLARPAPAYATVGSLEPKKNHRLLLRSCEALWAQGETFGLLVLGRRTPECADVAQRLAALAARGCPVLALHDANDAEIAYAYQHARALVLPSLFEGFGLPLVEARTRGCRVLASDIPAFRELADDGVRLFDPRSEKDLSDRLMTDAHSGAAGVVRAMPAWRWRECAAQSLERVQELLGRAAPGPAASAPITSQRTSSIAP</sequence>
<keyword evidence="3" id="KW-0808">Transferase</keyword>
<evidence type="ECO:0000313" key="4">
    <source>
        <dbReference type="Proteomes" id="UP000541185"/>
    </source>
</evidence>
<dbReference type="PANTHER" id="PTHR46401:SF9">
    <property type="entry name" value="MANNOSYLTRANSFERASE A"/>
    <property type="match status" value="1"/>
</dbReference>
<protein>
    <submittedName>
        <fullName evidence="3">Glycosyltransferase family 4 protein</fullName>
    </submittedName>
</protein>
<feature type="compositionally biased region" description="Polar residues" evidence="1">
    <location>
        <begin position="426"/>
        <end position="436"/>
    </location>
</feature>
<comment type="caution">
    <text evidence="3">The sequence shown here is derived from an EMBL/GenBank/DDBJ whole genome shotgun (WGS) entry which is preliminary data.</text>
</comment>
<dbReference type="Pfam" id="PF00534">
    <property type="entry name" value="Glycos_transf_1"/>
    <property type="match status" value="1"/>
</dbReference>
<proteinExistence type="predicted"/>
<name>A0A848GZE4_9BURK</name>
<dbReference type="Proteomes" id="UP000541185">
    <property type="component" value="Unassembled WGS sequence"/>
</dbReference>
<dbReference type="Gene3D" id="3.40.50.2000">
    <property type="entry name" value="Glycogen Phosphorylase B"/>
    <property type="match status" value="1"/>
</dbReference>
<dbReference type="AlphaFoldDB" id="A0A848GZE4"/>
<dbReference type="GO" id="GO:0016757">
    <property type="term" value="F:glycosyltransferase activity"/>
    <property type="evidence" value="ECO:0007669"/>
    <property type="project" value="InterPro"/>
</dbReference>
<feature type="region of interest" description="Disordered" evidence="1">
    <location>
        <begin position="417"/>
        <end position="436"/>
    </location>
</feature>
<evidence type="ECO:0000259" key="2">
    <source>
        <dbReference type="Pfam" id="PF00534"/>
    </source>
</evidence>
<dbReference type="RefSeq" id="WP_169416961.1">
    <property type="nucleotide sequence ID" value="NZ_JABBFX010000001.1"/>
</dbReference>
<dbReference type="PANTHER" id="PTHR46401">
    <property type="entry name" value="GLYCOSYLTRANSFERASE WBBK-RELATED"/>
    <property type="match status" value="1"/>
</dbReference>
<evidence type="ECO:0000313" key="3">
    <source>
        <dbReference type="EMBL" id="NML42702.1"/>
    </source>
</evidence>
<dbReference type="EMBL" id="JABBFX010000001">
    <property type="protein sequence ID" value="NML42702.1"/>
    <property type="molecule type" value="Genomic_DNA"/>
</dbReference>
<accession>A0A848GZE4</accession>
<feature type="domain" description="Glycosyl transferase family 1" evidence="2">
    <location>
        <begin position="245"/>
        <end position="378"/>
    </location>
</feature>
<evidence type="ECO:0000256" key="1">
    <source>
        <dbReference type="SAM" id="MobiDB-lite"/>
    </source>
</evidence>
<dbReference type="InterPro" id="IPR001296">
    <property type="entry name" value="Glyco_trans_1"/>
</dbReference>
<keyword evidence="4" id="KW-1185">Reference proteome</keyword>